<proteinExistence type="predicted"/>
<evidence type="ECO:0000313" key="3">
    <source>
        <dbReference type="Proteomes" id="UP000233417"/>
    </source>
</evidence>
<keyword evidence="1" id="KW-1133">Transmembrane helix</keyword>
<accession>A0A2N2F421</accession>
<evidence type="ECO:0000256" key="1">
    <source>
        <dbReference type="SAM" id="Phobius"/>
    </source>
</evidence>
<evidence type="ECO:0000313" key="2">
    <source>
        <dbReference type="EMBL" id="PKN02896.1"/>
    </source>
</evidence>
<feature type="transmembrane region" description="Helical" evidence="1">
    <location>
        <begin position="108"/>
        <end position="131"/>
    </location>
</feature>
<organism evidence="2 3">
    <name type="scientific">Candidatus Dojkabacteria bacterium HGW-Dojkabacteria-1</name>
    <dbReference type="NCBI Taxonomy" id="2013761"/>
    <lineage>
        <taxon>Bacteria</taxon>
        <taxon>Candidatus Dojkabacteria</taxon>
    </lineage>
</organism>
<feature type="transmembrane region" description="Helical" evidence="1">
    <location>
        <begin position="7"/>
        <end position="26"/>
    </location>
</feature>
<sequence length="135" mass="15368">MKNFFKHLIQFMLVSYFIFTLFKGIVLPINTLYLIASLLVLSIGMLMVSPILKFLTIKENFITTILMSSLICIGMFFLLDFFMTGFYIEAYTFEGWDLGSLIINSFEMTPIITMVFASVSASFLGSLLFVLEKSS</sequence>
<reference evidence="2 3" key="1">
    <citation type="journal article" date="2017" name="ISME J.">
        <title>Potential for microbial H2 and metal transformations associated with novel bacteria and archaea in deep terrestrial subsurface sediments.</title>
        <authorList>
            <person name="Hernsdorf A.W."/>
            <person name="Amano Y."/>
            <person name="Miyakawa K."/>
            <person name="Ise K."/>
            <person name="Suzuki Y."/>
            <person name="Anantharaman K."/>
            <person name="Probst A."/>
            <person name="Burstein D."/>
            <person name="Thomas B.C."/>
            <person name="Banfield J.F."/>
        </authorList>
    </citation>
    <scope>NUCLEOTIDE SEQUENCE [LARGE SCALE GENOMIC DNA]</scope>
    <source>
        <strain evidence="2">HGW-Dojkabacteria-1</strain>
    </source>
</reference>
<dbReference type="EMBL" id="PHAO01000001">
    <property type="protein sequence ID" value="PKN02896.1"/>
    <property type="molecule type" value="Genomic_DNA"/>
</dbReference>
<name>A0A2N2F421_9BACT</name>
<dbReference type="Proteomes" id="UP000233417">
    <property type="component" value="Unassembled WGS sequence"/>
</dbReference>
<gene>
    <name evidence="2" type="ORF">CVU76_02625</name>
</gene>
<comment type="caution">
    <text evidence="2">The sequence shown here is derived from an EMBL/GenBank/DDBJ whole genome shotgun (WGS) entry which is preliminary data.</text>
</comment>
<feature type="transmembrane region" description="Helical" evidence="1">
    <location>
        <begin position="32"/>
        <end position="52"/>
    </location>
</feature>
<keyword evidence="1" id="KW-0472">Membrane</keyword>
<keyword evidence="1" id="KW-0812">Transmembrane</keyword>
<protein>
    <submittedName>
        <fullName evidence="2">Uncharacterized protein</fullName>
    </submittedName>
</protein>
<dbReference type="AlphaFoldDB" id="A0A2N2F421"/>
<feature type="transmembrane region" description="Helical" evidence="1">
    <location>
        <begin position="64"/>
        <end position="88"/>
    </location>
</feature>